<sequence length="58" mass="6566">NDINSMVTEKNSSIALLNDNNNNQTDETSFNFSIINATTIKLNELEYDDNIDIDIIDD</sequence>
<gene>
    <name evidence="1" type="ORF">OTI717_LOCUS10554</name>
</gene>
<evidence type="ECO:0000313" key="1">
    <source>
        <dbReference type="EMBL" id="CAF3670841.1"/>
    </source>
</evidence>
<dbReference type="Proteomes" id="UP000663823">
    <property type="component" value="Unassembled WGS sequence"/>
</dbReference>
<feature type="non-terminal residue" evidence="1">
    <location>
        <position position="1"/>
    </location>
</feature>
<comment type="caution">
    <text evidence="1">The sequence shown here is derived from an EMBL/GenBank/DDBJ whole genome shotgun (WGS) entry which is preliminary data.</text>
</comment>
<proteinExistence type="predicted"/>
<accession>A0A818SJF9</accession>
<evidence type="ECO:0000313" key="2">
    <source>
        <dbReference type="Proteomes" id="UP000663823"/>
    </source>
</evidence>
<dbReference type="AlphaFoldDB" id="A0A818SJF9"/>
<dbReference type="EMBL" id="CAJOAX010000959">
    <property type="protein sequence ID" value="CAF3670841.1"/>
    <property type="molecule type" value="Genomic_DNA"/>
</dbReference>
<protein>
    <submittedName>
        <fullName evidence="1">Uncharacterized protein</fullName>
    </submittedName>
</protein>
<organism evidence="1 2">
    <name type="scientific">Rotaria sordida</name>
    <dbReference type="NCBI Taxonomy" id="392033"/>
    <lineage>
        <taxon>Eukaryota</taxon>
        <taxon>Metazoa</taxon>
        <taxon>Spiralia</taxon>
        <taxon>Gnathifera</taxon>
        <taxon>Rotifera</taxon>
        <taxon>Eurotatoria</taxon>
        <taxon>Bdelloidea</taxon>
        <taxon>Philodinida</taxon>
        <taxon>Philodinidae</taxon>
        <taxon>Rotaria</taxon>
    </lineage>
</organism>
<name>A0A818SJF9_9BILA</name>
<reference evidence="1" key="1">
    <citation type="submission" date="2021-02" db="EMBL/GenBank/DDBJ databases">
        <authorList>
            <person name="Nowell W R."/>
        </authorList>
    </citation>
    <scope>NUCLEOTIDE SEQUENCE</scope>
</reference>